<dbReference type="InterPro" id="IPR011545">
    <property type="entry name" value="DEAD/DEAH_box_helicase_dom"/>
</dbReference>
<gene>
    <name evidence="7" type="ORF">S01H4_13653</name>
</gene>
<dbReference type="InterPro" id="IPR014001">
    <property type="entry name" value="Helicase_ATP-bd"/>
</dbReference>
<evidence type="ECO:0000256" key="3">
    <source>
        <dbReference type="ARBA" id="ARBA00022806"/>
    </source>
</evidence>
<dbReference type="Pfam" id="PF00270">
    <property type="entry name" value="DEAD"/>
    <property type="match status" value="1"/>
</dbReference>
<dbReference type="SMART" id="SM00487">
    <property type="entry name" value="DEXDc"/>
    <property type="match status" value="1"/>
</dbReference>
<proteinExistence type="predicted"/>
<dbReference type="GO" id="GO:0016787">
    <property type="term" value="F:hydrolase activity"/>
    <property type="evidence" value="ECO:0007669"/>
    <property type="project" value="UniProtKB-KW"/>
</dbReference>
<dbReference type="GO" id="GO:0003676">
    <property type="term" value="F:nucleic acid binding"/>
    <property type="evidence" value="ECO:0007669"/>
    <property type="project" value="InterPro"/>
</dbReference>
<dbReference type="InterPro" id="IPR050474">
    <property type="entry name" value="Hel308_SKI2-like"/>
</dbReference>
<feature type="domain" description="Helicase ATP-binding" evidence="6">
    <location>
        <begin position="56"/>
        <end position="225"/>
    </location>
</feature>
<evidence type="ECO:0000256" key="2">
    <source>
        <dbReference type="ARBA" id="ARBA00022801"/>
    </source>
</evidence>
<dbReference type="Gene3D" id="3.40.50.300">
    <property type="entry name" value="P-loop containing nucleotide triphosphate hydrolases"/>
    <property type="match status" value="2"/>
</dbReference>
<evidence type="ECO:0000313" key="7">
    <source>
        <dbReference type="EMBL" id="GAG56339.1"/>
    </source>
</evidence>
<evidence type="ECO:0000259" key="6">
    <source>
        <dbReference type="PROSITE" id="PS51192"/>
    </source>
</evidence>
<keyword evidence="1" id="KW-0547">Nucleotide-binding</keyword>
<dbReference type="GO" id="GO:0005524">
    <property type="term" value="F:ATP binding"/>
    <property type="evidence" value="ECO:0007669"/>
    <property type="project" value="UniProtKB-KW"/>
</dbReference>
<name>X0YJR1_9ZZZZ</name>
<keyword evidence="2" id="KW-0378">Hydrolase</keyword>
<keyword evidence="3" id="KW-0347">Helicase</keyword>
<evidence type="ECO:0000256" key="4">
    <source>
        <dbReference type="ARBA" id="ARBA00022840"/>
    </source>
</evidence>
<organism evidence="7">
    <name type="scientific">marine sediment metagenome</name>
    <dbReference type="NCBI Taxonomy" id="412755"/>
    <lineage>
        <taxon>unclassified sequences</taxon>
        <taxon>metagenomes</taxon>
        <taxon>ecological metagenomes</taxon>
    </lineage>
</organism>
<dbReference type="EMBL" id="BART01006009">
    <property type="protein sequence ID" value="GAG56339.1"/>
    <property type="molecule type" value="Genomic_DNA"/>
</dbReference>
<evidence type="ECO:0000256" key="1">
    <source>
        <dbReference type="ARBA" id="ARBA00022741"/>
    </source>
</evidence>
<sequence>MIGGKNYGILNCGENEIHPHPALSPQGRGNKERRMQYAPTEGNDKREDACNDREGASRNDRGKNLLVIAPTSSGKTFIGEMAAIAQVIHLQKTIYLVPLRALADEKYRHFKNLYSQYGIDMVISTRDRKEDDHNIISGDYDVAVMAYEKFNYFCLMCPRFLDIVSLVIIDEMQLINDSKWGPLLESMVNHIDKKNKNIKIIALSAFVEGQDALLRWFPGRTLISHQRPVELRKGIVRDGTFNYITSKKNKNCKKEVFFKPEAVRDNCFEDYLLETVRYLVKQGESVLIFFATCDETQKWAGRLASQLDTPAASCALKELKEMEDTLSRDELRETLEKESPDH</sequence>
<feature type="region of interest" description="Disordered" evidence="5">
    <location>
        <begin position="18"/>
        <end position="57"/>
    </location>
</feature>
<protein>
    <recommendedName>
        <fullName evidence="6">Helicase ATP-binding domain-containing protein</fullName>
    </recommendedName>
</protein>
<reference evidence="7" key="1">
    <citation type="journal article" date="2014" name="Front. Microbiol.">
        <title>High frequency of phylogenetically diverse reductive dehalogenase-homologous genes in deep subseafloor sedimentary metagenomes.</title>
        <authorList>
            <person name="Kawai M."/>
            <person name="Futagami T."/>
            <person name="Toyoda A."/>
            <person name="Takaki Y."/>
            <person name="Nishi S."/>
            <person name="Hori S."/>
            <person name="Arai W."/>
            <person name="Tsubouchi T."/>
            <person name="Morono Y."/>
            <person name="Uchiyama I."/>
            <person name="Ito T."/>
            <person name="Fujiyama A."/>
            <person name="Inagaki F."/>
            <person name="Takami H."/>
        </authorList>
    </citation>
    <scope>NUCLEOTIDE SEQUENCE</scope>
    <source>
        <strain evidence="7">Expedition CK06-06</strain>
    </source>
</reference>
<feature type="compositionally biased region" description="Basic and acidic residues" evidence="5">
    <location>
        <begin position="42"/>
        <end position="57"/>
    </location>
</feature>
<evidence type="ECO:0000256" key="5">
    <source>
        <dbReference type="SAM" id="MobiDB-lite"/>
    </source>
</evidence>
<dbReference type="SUPFAM" id="SSF52540">
    <property type="entry name" value="P-loop containing nucleoside triphosphate hydrolases"/>
    <property type="match status" value="1"/>
</dbReference>
<dbReference type="PANTHER" id="PTHR47961:SF10">
    <property type="entry name" value="ATP-DEPENDENT DNA HELICASE HEL308"/>
    <property type="match status" value="1"/>
</dbReference>
<dbReference type="GO" id="GO:0004386">
    <property type="term" value="F:helicase activity"/>
    <property type="evidence" value="ECO:0007669"/>
    <property type="project" value="UniProtKB-KW"/>
</dbReference>
<dbReference type="PANTHER" id="PTHR47961">
    <property type="entry name" value="DNA POLYMERASE THETA, PUTATIVE (AFU_ORTHOLOGUE AFUA_1G05260)-RELATED"/>
    <property type="match status" value="1"/>
</dbReference>
<dbReference type="AlphaFoldDB" id="X0YJR1"/>
<accession>X0YJR1</accession>
<comment type="caution">
    <text evidence="7">The sequence shown here is derived from an EMBL/GenBank/DDBJ whole genome shotgun (WGS) entry which is preliminary data.</text>
</comment>
<keyword evidence="4" id="KW-0067">ATP-binding</keyword>
<dbReference type="PROSITE" id="PS51192">
    <property type="entry name" value="HELICASE_ATP_BIND_1"/>
    <property type="match status" value="1"/>
</dbReference>
<dbReference type="InterPro" id="IPR027417">
    <property type="entry name" value="P-loop_NTPase"/>
</dbReference>